<evidence type="ECO:0000256" key="3">
    <source>
        <dbReference type="ARBA" id="ARBA00005842"/>
    </source>
</evidence>
<evidence type="ECO:0000256" key="7">
    <source>
        <dbReference type="ARBA" id="ARBA00022840"/>
    </source>
</evidence>
<feature type="site" description="Interaction with substrate tRNA" evidence="10">
    <location>
        <position position="120"/>
    </location>
</feature>
<evidence type="ECO:0000256" key="2">
    <source>
        <dbReference type="ARBA" id="ARBA00003213"/>
    </source>
</evidence>
<comment type="function">
    <text evidence="2 10 12">Catalyzes the transfer of a dimethylallyl group onto the adenine at position 37 in tRNAs that read codons beginning with uridine, leading to the formation of N6-(dimethylallyl)adenosine (i(6)A).</text>
</comment>
<comment type="similarity">
    <text evidence="3 10 13">Belongs to the IPP transferase family.</text>
</comment>
<dbReference type="InterPro" id="IPR027417">
    <property type="entry name" value="P-loop_NTPase"/>
</dbReference>
<dbReference type="PANTHER" id="PTHR11088">
    <property type="entry name" value="TRNA DIMETHYLALLYLTRANSFERASE"/>
    <property type="match status" value="1"/>
</dbReference>
<keyword evidence="6 10" id="KW-0547">Nucleotide-binding</keyword>
<dbReference type="EMBL" id="QBMC01000002">
    <property type="protein sequence ID" value="PZO23347.1"/>
    <property type="molecule type" value="Genomic_DNA"/>
</dbReference>
<comment type="caution">
    <text evidence="10">Lacks conserved residue(s) required for the propagation of feature annotation.</text>
</comment>
<evidence type="ECO:0000256" key="10">
    <source>
        <dbReference type="HAMAP-Rule" id="MF_00185"/>
    </source>
</evidence>
<evidence type="ECO:0000313" key="14">
    <source>
        <dbReference type="EMBL" id="PZO23347.1"/>
    </source>
</evidence>
<dbReference type="InterPro" id="IPR039657">
    <property type="entry name" value="Dimethylallyltransferase"/>
</dbReference>
<accession>A0A2W4UVT6</accession>
<dbReference type="InterPro" id="IPR018022">
    <property type="entry name" value="IPT"/>
</dbReference>
<dbReference type="NCBIfam" id="TIGR00174">
    <property type="entry name" value="miaA"/>
    <property type="match status" value="1"/>
</dbReference>
<reference evidence="15" key="1">
    <citation type="submission" date="2018-04" db="EMBL/GenBank/DDBJ databases">
        <authorList>
            <person name="Cornet L."/>
        </authorList>
    </citation>
    <scope>NUCLEOTIDE SEQUENCE [LARGE SCALE GENOMIC DNA]</scope>
</reference>
<keyword evidence="4 10" id="KW-0808">Transferase</keyword>
<evidence type="ECO:0000256" key="8">
    <source>
        <dbReference type="ARBA" id="ARBA00022842"/>
    </source>
</evidence>
<evidence type="ECO:0000256" key="11">
    <source>
        <dbReference type="RuleBase" id="RU003783"/>
    </source>
</evidence>
<proteinExistence type="inferred from homology"/>
<dbReference type="GO" id="GO:0052381">
    <property type="term" value="F:tRNA dimethylallyltransferase activity"/>
    <property type="evidence" value="ECO:0007669"/>
    <property type="project" value="UniProtKB-UniRule"/>
</dbReference>
<evidence type="ECO:0000256" key="5">
    <source>
        <dbReference type="ARBA" id="ARBA00022694"/>
    </source>
</evidence>
<name>A0A2W4UVT6_9CYAN</name>
<protein>
    <recommendedName>
        <fullName evidence="10">tRNA dimethylallyltransferase</fullName>
        <ecNumber evidence="10">2.5.1.75</ecNumber>
    </recommendedName>
    <alternativeName>
        <fullName evidence="10">Dimethylallyl diphosphate:tRNA dimethylallyltransferase</fullName>
        <shortName evidence="10">DMAPP:tRNA dimethylallyltransferase</shortName>
        <shortName evidence="10">DMATase</shortName>
    </alternativeName>
    <alternativeName>
        <fullName evidence="10">Isopentenyl-diphosphate:tRNA isopentenyltransferase</fullName>
        <shortName evidence="10">IPP transferase</shortName>
        <shortName evidence="10">IPPT</shortName>
        <shortName evidence="10">IPTase</shortName>
    </alternativeName>
</protein>
<keyword evidence="5 10" id="KW-0819">tRNA processing</keyword>
<evidence type="ECO:0000256" key="13">
    <source>
        <dbReference type="RuleBase" id="RU003785"/>
    </source>
</evidence>
<dbReference type="Proteomes" id="UP000249354">
    <property type="component" value="Unassembled WGS sequence"/>
</dbReference>
<dbReference type="EC" id="2.5.1.75" evidence="10"/>
<dbReference type="PANTHER" id="PTHR11088:SF60">
    <property type="entry name" value="TRNA DIMETHYLALLYLTRANSFERASE"/>
    <property type="match status" value="1"/>
</dbReference>
<evidence type="ECO:0000256" key="12">
    <source>
        <dbReference type="RuleBase" id="RU003784"/>
    </source>
</evidence>
<dbReference type="GO" id="GO:0006400">
    <property type="term" value="P:tRNA modification"/>
    <property type="evidence" value="ECO:0007669"/>
    <property type="project" value="TreeGrafter"/>
</dbReference>
<dbReference type="SUPFAM" id="SSF52540">
    <property type="entry name" value="P-loop containing nucleoside triphosphate hydrolases"/>
    <property type="match status" value="2"/>
</dbReference>
<evidence type="ECO:0000256" key="6">
    <source>
        <dbReference type="ARBA" id="ARBA00022741"/>
    </source>
</evidence>
<keyword evidence="7 10" id="KW-0067">ATP-binding</keyword>
<dbReference type="Pfam" id="PF01715">
    <property type="entry name" value="IPPT"/>
    <property type="match status" value="1"/>
</dbReference>
<comment type="catalytic activity">
    <reaction evidence="9 10 11">
        <text>adenosine(37) in tRNA + dimethylallyl diphosphate = N(6)-dimethylallyladenosine(37) in tRNA + diphosphate</text>
        <dbReference type="Rhea" id="RHEA:26482"/>
        <dbReference type="Rhea" id="RHEA-COMP:10162"/>
        <dbReference type="Rhea" id="RHEA-COMP:10375"/>
        <dbReference type="ChEBI" id="CHEBI:33019"/>
        <dbReference type="ChEBI" id="CHEBI:57623"/>
        <dbReference type="ChEBI" id="CHEBI:74411"/>
        <dbReference type="ChEBI" id="CHEBI:74415"/>
        <dbReference type="EC" id="2.5.1.75"/>
    </reaction>
</comment>
<feature type="site" description="Interaction with substrate tRNA" evidence="10">
    <location>
        <position position="97"/>
    </location>
</feature>
<gene>
    <name evidence="10" type="primary">miaA</name>
    <name evidence="14" type="ORF">DCF25_00485</name>
</gene>
<dbReference type="AlphaFoldDB" id="A0A2W4UVT6"/>
<evidence type="ECO:0000256" key="1">
    <source>
        <dbReference type="ARBA" id="ARBA00001946"/>
    </source>
</evidence>
<evidence type="ECO:0000256" key="9">
    <source>
        <dbReference type="ARBA" id="ARBA00049563"/>
    </source>
</evidence>
<comment type="subunit">
    <text evidence="10">Monomer.</text>
</comment>
<dbReference type="Gene3D" id="3.40.50.300">
    <property type="entry name" value="P-loop containing nucleotide triphosphate hydrolases"/>
    <property type="match status" value="1"/>
</dbReference>
<evidence type="ECO:0000256" key="4">
    <source>
        <dbReference type="ARBA" id="ARBA00022679"/>
    </source>
</evidence>
<feature type="binding site" evidence="10">
    <location>
        <begin position="5"/>
        <end position="12"/>
    </location>
    <ligand>
        <name>ATP</name>
        <dbReference type="ChEBI" id="CHEBI:30616"/>
    </ligand>
</feature>
<dbReference type="Gene3D" id="1.10.20.140">
    <property type="match status" value="1"/>
</dbReference>
<sequence length="301" mass="33767">MIVAGPTAAGKSGLGLAIAQHYPSVILSADSRQVYKSFDIGTAKPSLADRAAAPHRFVDICEPTETLTVANYQARAQHLIRELHERREQLPLLVGGTGLYINSIVKGLKIPRVAPHEALRSQFQTLGQPHCYDLLRQLDPDASSKIHPNDSGRTVRALEVFYVTGRTISSQQGENPPSYPILYIGLNCEPELLRSRITTRVHQMIEIGLVAEVEHIIQRYGPDLPLLKTLGYAEVQQYLNGEMDLEEAIALIVQHTCQFAKRQRTWFRKEAQIEWFEVGDPRLEEKVLARVEAFVDGLNDR</sequence>
<evidence type="ECO:0000313" key="15">
    <source>
        <dbReference type="Proteomes" id="UP000249354"/>
    </source>
</evidence>
<comment type="cofactor">
    <cofactor evidence="1 10">
        <name>Mg(2+)</name>
        <dbReference type="ChEBI" id="CHEBI:18420"/>
    </cofactor>
</comment>
<dbReference type="GO" id="GO:0005524">
    <property type="term" value="F:ATP binding"/>
    <property type="evidence" value="ECO:0007669"/>
    <property type="project" value="UniProtKB-UniRule"/>
</dbReference>
<organism evidence="14 15">
    <name type="scientific">Leptolyngbya foveolarum</name>
    <dbReference type="NCBI Taxonomy" id="47253"/>
    <lineage>
        <taxon>Bacteria</taxon>
        <taxon>Bacillati</taxon>
        <taxon>Cyanobacteriota</taxon>
        <taxon>Cyanophyceae</taxon>
        <taxon>Leptolyngbyales</taxon>
        <taxon>Leptolyngbyaceae</taxon>
        <taxon>Leptolyngbya group</taxon>
        <taxon>Leptolyngbya</taxon>
    </lineage>
</organism>
<dbReference type="HAMAP" id="MF_00185">
    <property type="entry name" value="IPP_trans"/>
    <property type="match status" value="1"/>
</dbReference>
<keyword evidence="8 10" id="KW-0460">Magnesium</keyword>
<reference evidence="14 15" key="2">
    <citation type="submission" date="2018-06" db="EMBL/GenBank/DDBJ databases">
        <title>Metagenomic assembly of (sub)arctic Cyanobacteria and their associated microbiome from non-axenic cultures.</title>
        <authorList>
            <person name="Baurain D."/>
        </authorList>
    </citation>
    <scope>NUCLEOTIDE SEQUENCE [LARGE SCALE GENOMIC DNA]</scope>
    <source>
        <strain evidence="14">ULC129bin1</strain>
    </source>
</reference>
<feature type="region of interest" description="Interaction with substrate tRNA" evidence="10">
    <location>
        <begin position="30"/>
        <end position="33"/>
    </location>
</feature>
<feature type="binding site" evidence="10">
    <location>
        <begin position="7"/>
        <end position="12"/>
    </location>
    <ligand>
        <name>substrate</name>
    </ligand>
</feature>
<comment type="caution">
    <text evidence="14">The sequence shown here is derived from an EMBL/GenBank/DDBJ whole genome shotgun (WGS) entry which is preliminary data.</text>
</comment>